<dbReference type="AlphaFoldDB" id="A0A0C3RPW0"/>
<gene>
    <name evidence="6" type="ORF">PHLGIDRAFT_96809</name>
</gene>
<proteinExistence type="inferred from homology"/>
<dbReference type="GO" id="GO:0033934">
    <property type="term" value="F:glucan 1,4-alpha-maltotriohydrolase activity"/>
    <property type="evidence" value="ECO:0007669"/>
    <property type="project" value="TreeGrafter"/>
</dbReference>
<evidence type="ECO:0000313" key="6">
    <source>
        <dbReference type="EMBL" id="KIP01646.1"/>
    </source>
</evidence>
<dbReference type="Proteomes" id="UP000053257">
    <property type="component" value="Unassembled WGS sequence"/>
</dbReference>
<keyword evidence="2 6" id="KW-0378">Hydrolase</keyword>
<dbReference type="HOGENOM" id="CLU_006462_1_2_1"/>
<evidence type="ECO:0000256" key="3">
    <source>
        <dbReference type="ARBA" id="ARBA00023295"/>
    </source>
</evidence>
<organism evidence="6 7">
    <name type="scientific">Phlebiopsis gigantea (strain 11061_1 CR5-6)</name>
    <name type="common">White-rot fungus</name>
    <name type="synonym">Peniophora gigantea</name>
    <dbReference type="NCBI Taxonomy" id="745531"/>
    <lineage>
        <taxon>Eukaryota</taxon>
        <taxon>Fungi</taxon>
        <taxon>Dikarya</taxon>
        <taxon>Basidiomycota</taxon>
        <taxon>Agaricomycotina</taxon>
        <taxon>Agaricomycetes</taxon>
        <taxon>Polyporales</taxon>
        <taxon>Phanerochaetaceae</taxon>
        <taxon>Phlebiopsis</taxon>
    </lineage>
</organism>
<dbReference type="InterPro" id="IPR045857">
    <property type="entry name" value="O16G_dom_2"/>
</dbReference>
<dbReference type="Gene3D" id="2.60.40.1180">
    <property type="entry name" value="Golgi alpha-mannosidase II"/>
    <property type="match status" value="1"/>
</dbReference>
<dbReference type="InterPro" id="IPR006047">
    <property type="entry name" value="GH13_cat_dom"/>
</dbReference>
<protein>
    <submittedName>
        <fullName evidence="6">Glycoside hydrolase family 13 protein</fullName>
    </submittedName>
</protein>
<dbReference type="GO" id="GO:0000025">
    <property type="term" value="P:maltose catabolic process"/>
    <property type="evidence" value="ECO:0007669"/>
    <property type="project" value="TreeGrafter"/>
</dbReference>
<dbReference type="GO" id="GO:0004574">
    <property type="term" value="F:oligo-1,6-glucosidase activity"/>
    <property type="evidence" value="ECO:0007669"/>
    <property type="project" value="TreeGrafter"/>
</dbReference>
<reference evidence="6 7" key="1">
    <citation type="journal article" date="2014" name="PLoS Genet.">
        <title>Analysis of the Phlebiopsis gigantea genome, transcriptome and secretome provides insight into its pioneer colonization strategies of wood.</title>
        <authorList>
            <person name="Hori C."/>
            <person name="Ishida T."/>
            <person name="Igarashi K."/>
            <person name="Samejima M."/>
            <person name="Suzuki H."/>
            <person name="Master E."/>
            <person name="Ferreira P."/>
            <person name="Ruiz-Duenas F.J."/>
            <person name="Held B."/>
            <person name="Canessa P."/>
            <person name="Larrondo L.F."/>
            <person name="Schmoll M."/>
            <person name="Druzhinina I.S."/>
            <person name="Kubicek C.P."/>
            <person name="Gaskell J.A."/>
            <person name="Kersten P."/>
            <person name="St John F."/>
            <person name="Glasner J."/>
            <person name="Sabat G."/>
            <person name="Splinter BonDurant S."/>
            <person name="Syed K."/>
            <person name="Yadav J."/>
            <person name="Mgbeahuruike A.C."/>
            <person name="Kovalchuk A."/>
            <person name="Asiegbu F.O."/>
            <person name="Lackner G."/>
            <person name="Hoffmeister D."/>
            <person name="Rencoret J."/>
            <person name="Gutierrez A."/>
            <person name="Sun H."/>
            <person name="Lindquist E."/>
            <person name="Barry K."/>
            <person name="Riley R."/>
            <person name="Grigoriev I.V."/>
            <person name="Henrissat B."/>
            <person name="Kues U."/>
            <person name="Berka R.M."/>
            <person name="Martinez A.T."/>
            <person name="Covert S.F."/>
            <person name="Blanchette R.A."/>
            <person name="Cullen D."/>
        </authorList>
    </citation>
    <scope>NUCLEOTIDE SEQUENCE [LARGE SCALE GENOMIC DNA]</scope>
    <source>
        <strain evidence="6 7">11061_1 CR5-6</strain>
    </source>
</reference>
<dbReference type="GO" id="GO:0004556">
    <property type="term" value="F:alpha-amylase activity"/>
    <property type="evidence" value="ECO:0007669"/>
    <property type="project" value="TreeGrafter"/>
</dbReference>
<dbReference type="FunFam" id="3.20.20.80:FF:000064">
    <property type="entry name" value="Oligo-1,6-glucosidase"/>
    <property type="match status" value="1"/>
</dbReference>
<dbReference type="Gene3D" id="3.90.400.10">
    <property type="entry name" value="Oligo-1,6-glucosidase, Domain 2"/>
    <property type="match status" value="1"/>
</dbReference>
<dbReference type="STRING" id="745531.A0A0C3RPW0"/>
<dbReference type="GO" id="GO:0005987">
    <property type="term" value="P:sucrose catabolic process"/>
    <property type="evidence" value="ECO:0007669"/>
    <property type="project" value="TreeGrafter"/>
</dbReference>
<dbReference type="Gene3D" id="3.20.20.80">
    <property type="entry name" value="Glycosidases"/>
    <property type="match status" value="1"/>
</dbReference>
<dbReference type="GO" id="GO:0004575">
    <property type="term" value="F:sucrose alpha-glucosidase activity"/>
    <property type="evidence" value="ECO:0007669"/>
    <property type="project" value="TreeGrafter"/>
</dbReference>
<dbReference type="InterPro" id="IPR017853">
    <property type="entry name" value="GH"/>
</dbReference>
<accession>A0A0C3RPW0</accession>
<comment type="similarity">
    <text evidence="1">Belongs to the glycosyl hydrolase 13 family.</text>
</comment>
<dbReference type="Pfam" id="PF00128">
    <property type="entry name" value="Alpha-amylase"/>
    <property type="match status" value="1"/>
</dbReference>
<dbReference type="SUPFAM" id="SSF51011">
    <property type="entry name" value="Glycosyl hydrolase domain"/>
    <property type="match status" value="1"/>
</dbReference>
<keyword evidence="4" id="KW-0462">Maltose metabolism</keyword>
<keyword evidence="3" id="KW-0326">Glycosidase</keyword>
<evidence type="ECO:0000259" key="5">
    <source>
        <dbReference type="SMART" id="SM00642"/>
    </source>
</evidence>
<dbReference type="PANTHER" id="PTHR10357">
    <property type="entry name" value="ALPHA-AMYLASE FAMILY MEMBER"/>
    <property type="match status" value="1"/>
</dbReference>
<dbReference type="EMBL" id="KN840755">
    <property type="protein sequence ID" value="KIP01646.1"/>
    <property type="molecule type" value="Genomic_DNA"/>
</dbReference>
<dbReference type="FunFam" id="3.90.400.10:FF:000002">
    <property type="entry name" value="Sucrose isomerase"/>
    <property type="match status" value="1"/>
</dbReference>
<dbReference type="SUPFAM" id="SSF51445">
    <property type="entry name" value="(Trans)glycosidases"/>
    <property type="match status" value="1"/>
</dbReference>
<evidence type="ECO:0000313" key="7">
    <source>
        <dbReference type="Proteomes" id="UP000053257"/>
    </source>
</evidence>
<dbReference type="PANTHER" id="PTHR10357:SF232">
    <property type="entry name" value="GLYCOSYL HYDROLASE FAMILY 13 CATALYTIC DOMAIN-CONTAINING PROTEIN"/>
    <property type="match status" value="1"/>
</dbReference>
<keyword evidence="7" id="KW-1185">Reference proteome</keyword>
<name>A0A0C3RPW0_PHLG1</name>
<dbReference type="SMART" id="SM00642">
    <property type="entry name" value="Aamy"/>
    <property type="match status" value="1"/>
</dbReference>
<dbReference type="InterPro" id="IPR013780">
    <property type="entry name" value="Glyco_hydro_b"/>
</dbReference>
<dbReference type="FunFam" id="2.60.40.1180:FF:000007">
    <property type="entry name" value="Sucrose isomerase"/>
    <property type="match status" value="1"/>
</dbReference>
<dbReference type="OrthoDB" id="1740265at2759"/>
<evidence type="ECO:0000256" key="2">
    <source>
        <dbReference type="ARBA" id="ARBA00022801"/>
    </source>
</evidence>
<dbReference type="CDD" id="cd11333">
    <property type="entry name" value="AmyAc_SI_OligoGlu_DGase"/>
    <property type="match status" value="1"/>
</dbReference>
<evidence type="ECO:0000256" key="1">
    <source>
        <dbReference type="ARBA" id="ARBA00008061"/>
    </source>
</evidence>
<evidence type="ECO:0000256" key="4">
    <source>
        <dbReference type="ARBA" id="ARBA00026248"/>
    </source>
</evidence>
<feature type="domain" description="Glycosyl hydrolase family 13 catalytic" evidence="5">
    <location>
        <begin position="25"/>
        <end position="454"/>
    </location>
</feature>
<dbReference type="FunFam" id="3.20.20.80:FF:000087">
    <property type="entry name" value="Oligo-1,6-glucosidase IMA1"/>
    <property type="match status" value="1"/>
</dbReference>
<sequence>MSPDTIDAASFSPTRAWWKSACIYQIYPISFFDSNGDGIGDLPGILAKLDYLKDLGVDVLWLCPIYKSPLADMGYDIADYESIDPRFGTLDDWDALLAGVHQRGMRLLMDLVVNHTSDEHPWFADSRASTDSARRDWYIWRPPRADARRARAPPNNWQSIFQGSAWEYDERTAEYYLHLFVKGQPDLNWENPAVRDAVWGTMRFWLDRGCDGFRMDVINMISKRPGLPDAPVLEPMKEYQAASHLYVNGPRVHEFIKEMHAKVLSHYDVMTVGETPCTHSPEEIAAYVLPMNKELNMVFNFELMDIDAGGASDESLVALVHRPWTLAALKRIVAKWQTYMREQGYWNTLYIENHDQARSVSRFGNDSDAWRGPSAKLLAMLQTTQSGTVFVYQGEELGMRNFPRSWGIEEYKDVATINFWDEERERRQKQTGAAEPSMDDVLDGFQRKARDHARTPVQWTSAQHAGFTTGTPWMRVNDDYSDGWNAEAELADRGSVFHFWKRALAMRKAHDVFVYGDFQLLLPAHESVFAYARALDGVTAVVLLNFTDKDVPVTLDLAGMASKHLLLSNYDPGTAATGDGIVLRGYEGRVYL</sequence>